<feature type="non-terminal residue" evidence="7">
    <location>
        <position position="1"/>
    </location>
</feature>
<dbReference type="Pfam" id="PF00872">
    <property type="entry name" value="Transposase_mut"/>
    <property type="match status" value="1"/>
</dbReference>
<evidence type="ECO:0000256" key="6">
    <source>
        <dbReference type="SAM" id="MobiDB-lite"/>
    </source>
</evidence>
<proteinExistence type="inferred from homology"/>
<organism evidence="7 8">
    <name type="scientific">Kocuria oceani</name>
    <dbReference type="NCBI Taxonomy" id="988827"/>
    <lineage>
        <taxon>Bacteria</taxon>
        <taxon>Bacillati</taxon>
        <taxon>Actinomycetota</taxon>
        <taxon>Actinomycetes</taxon>
        <taxon>Micrococcales</taxon>
        <taxon>Micrococcaceae</taxon>
        <taxon>Kocuria</taxon>
    </lineage>
</organism>
<feature type="compositionally biased region" description="Basic and acidic residues" evidence="6">
    <location>
        <begin position="1"/>
        <end position="30"/>
    </location>
</feature>
<keyword evidence="4" id="KW-0238">DNA-binding</keyword>
<protein>
    <submittedName>
        <fullName evidence="7">Transposase</fullName>
    </submittedName>
</protein>
<feature type="region of interest" description="Disordered" evidence="6">
    <location>
        <begin position="1"/>
        <end position="39"/>
    </location>
</feature>
<dbReference type="Proteomes" id="UP001595797">
    <property type="component" value="Unassembled WGS sequence"/>
</dbReference>
<gene>
    <name evidence="7" type="ORF">ACFPCS_18400</name>
</gene>
<accession>A0ABV9TN61</accession>
<evidence type="ECO:0000313" key="8">
    <source>
        <dbReference type="Proteomes" id="UP001595797"/>
    </source>
</evidence>
<name>A0ABV9TN61_9MICC</name>
<evidence type="ECO:0000313" key="7">
    <source>
        <dbReference type="EMBL" id="MFC4905538.1"/>
    </source>
</evidence>
<evidence type="ECO:0000256" key="5">
    <source>
        <dbReference type="ARBA" id="ARBA00023172"/>
    </source>
</evidence>
<keyword evidence="5" id="KW-0233">DNA recombination</keyword>
<comment type="similarity">
    <text evidence="2">Belongs to the transposase mutator family.</text>
</comment>
<evidence type="ECO:0000256" key="2">
    <source>
        <dbReference type="ARBA" id="ARBA00010961"/>
    </source>
</evidence>
<reference evidence="8" key="1">
    <citation type="journal article" date="2019" name="Int. J. Syst. Evol. Microbiol.">
        <title>The Global Catalogue of Microorganisms (GCM) 10K type strain sequencing project: providing services to taxonomists for standard genome sequencing and annotation.</title>
        <authorList>
            <consortium name="The Broad Institute Genomics Platform"/>
            <consortium name="The Broad Institute Genome Sequencing Center for Infectious Disease"/>
            <person name="Wu L."/>
            <person name="Ma J."/>
        </authorList>
    </citation>
    <scope>NUCLEOTIDE SEQUENCE [LARGE SCALE GENOMIC DNA]</scope>
    <source>
        <strain evidence="8">CGMCC 4.6946</strain>
    </source>
</reference>
<evidence type="ECO:0000256" key="1">
    <source>
        <dbReference type="ARBA" id="ARBA00002190"/>
    </source>
</evidence>
<keyword evidence="8" id="KW-1185">Reference proteome</keyword>
<sequence length="109" mass="11854">DKDQHPDPRESQPTNHFKDEPLDRSGRDRSAPGLGGGFGPAIMTKAKRLMDDIDQIVFSLSAWGLTIGAFAGHFEDVYGAKVSKDAIPKITSERSRRANRVVLPPAGPD</sequence>
<comment type="caution">
    <text evidence="7">The sequence shown here is derived from an EMBL/GenBank/DDBJ whole genome shotgun (WGS) entry which is preliminary data.</text>
</comment>
<dbReference type="EMBL" id="JBHSIW010000027">
    <property type="protein sequence ID" value="MFC4905538.1"/>
    <property type="molecule type" value="Genomic_DNA"/>
</dbReference>
<comment type="function">
    <text evidence="1">Required for the transposition of the insertion element.</text>
</comment>
<dbReference type="InterPro" id="IPR001207">
    <property type="entry name" value="Transposase_mutator"/>
</dbReference>
<evidence type="ECO:0000256" key="4">
    <source>
        <dbReference type="ARBA" id="ARBA00023125"/>
    </source>
</evidence>
<evidence type="ECO:0000256" key="3">
    <source>
        <dbReference type="ARBA" id="ARBA00022578"/>
    </source>
</evidence>
<keyword evidence="3" id="KW-0815">Transposition</keyword>